<evidence type="ECO:0000256" key="1">
    <source>
        <dbReference type="ARBA" id="ARBA00022679"/>
    </source>
</evidence>
<keyword evidence="5" id="KW-1185">Reference proteome</keyword>
<dbReference type="RefSeq" id="WP_176789132.1">
    <property type="nucleotide sequence ID" value="NZ_JABXWR010000001.1"/>
</dbReference>
<accession>A0A7K4HQK0</accession>
<dbReference type="InterPro" id="IPR000462">
    <property type="entry name" value="CDP-OH_P_trans"/>
</dbReference>
<dbReference type="GO" id="GO:0016020">
    <property type="term" value="C:membrane"/>
    <property type="evidence" value="ECO:0007669"/>
    <property type="project" value="InterPro"/>
</dbReference>
<keyword evidence="3" id="KW-1133">Transmembrane helix</keyword>
<dbReference type="OrthoDB" id="9904at2157"/>
<dbReference type="AlphaFoldDB" id="A0A7K4HQK0"/>
<dbReference type="Proteomes" id="UP000570823">
    <property type="component" value="Unassembled WGS sequence"/>
</dbReference>
<dbReference type="InterPro" id="IPR048254">
    <property type="entry name" value="CDP_ALCOHOL_P_TRANSF_CS"/>
</dbReference>
<feature type="transmembrane region" description="Helical" evidence="3">
    <location>
        <begin position="121"/>
        <end position="141"/>
    </location>
</feature>
<gene>
    <name evidence="4" type="ORF">HWN36_09605</name>
</gene>
<dbReference type="GO" id="GO:0008654">
    <property type="term" value="P:phospholipid biosynthetic process"/>
    <property type="evidence" value="ECO:0007669"/>
    <property type="project" value="InterPro"/>
</dbReference>
<comment type="similarity">
    <text evidence="2">Belongs to the CDP-alcohol phosphatidyltransferase class-I family.</text>
</comment>
<evidence type="ECO:0000313" key="4">
    <source>
        <dbReference type="EMBL" id="NVO67554.1"/>
    </source>
</evidence>
<dbReference type="EMBL" id="JABXWR010000001">
    <property type="protein sequence ID" value="NVO67554.1"/>
    <property type="molecule type" value="Genomic_DNA"/>
</dbReference>
<dbReference type="Pfam" id="PF01066">
    <property type="entry name" value="CDP-OH_P_transf"/>
    <property type="match status" value="1"/>
</dbReference>
<feature type="transmembrane region" description="Helical" evidence="3">
    <location>
        <begin position="171"/>
        <end position="192"/>
    </location>
</feature>
<keyword evidence="1 2" id="KW-0808">Transferase</keyword>
<proteinExistence type="inferred from homology"/>
<dbReference type="InterPro" id="IPR043130">
    <property type="entry name" value="CDP-OH_PTrfase_TM_dom"/>
</dbReference>
<dbReference type="PROSITE" id="PS00379">
    <property type="entry name" value="CDP_ALCOHOL_P_TRANSF"/>
    <property type="match status" value="1"/>
</dbReference>
<name>A0A7K4HQK0_9EURY</name>
<dbReference type="Gene3D" id="1.20.120.1760">
    <property type="match status" value="1"/>
</dbReference>
<feature type="transmembrane region" description="Helical" evidence="3">
    <location>
        <begin position="92"/>
        <end position="115"/>
    </location>
</feature>
<keyword evidence="3" id="KW-0472">Membrane</keyword>
<evidence type="ECO:0000313" key="5">
    <source>
        <dbReference type="Proteomes" id="UP000570823"/>
    </source>
</evidence>
<comment type="caution">
    <text evidence="4">The sequence shown here is derived from an EMBL/GenBank/DDBJ whole genome shotgun (WGS) entry which is preliminary data.</text>
</comment>
<dbReference type="GO" id="GO:0016780">
    <property type="term" value="F:phosphotransferase activity, for other substituted phosphate groups"/>
    <property type="evidence" value="ECO:0007669"/>
    <property type="project" value="InterPro"/>
</dbReference>
<keyword evidence="3" id="KW-0812">Transmembrane</keyword>
<evidence type="ECO:0000256" key="2">
    <source>
        <dbReference type="RuleBase" id="RU003750"/>
    </source>
</evidence>
<reference evidence="4 5" key="1">
    <citation type="submission" date="2020-06" db="EMBL/GenBank/DDBJ databases">
        <title>Methanofollis fontis sp. nov., a methanogen isolated from marine sediments near a cold seep at Four-Way Closure Ridge offshore southwestern Taiwan.</title>
        <authorList>
            <person name="Chen S.-C."/>
            <person name="Teng N.-H."/>
            <person name="Lin Y.-S."/>
            <person name="Lai M.-C."/>
            <person name="Chen H.-H."/>
            <person name="Wang C.-C."/>
        </authorList>
    </citation>
    <scope>NUCLEOTIDE SEQUENCE [LARGE SCALE GENOMIC DNA]</scope>
    <source>
        <strain evidence="4 5">DSM 2702</strain>
    </source>
</reference>
<protein>
    <submittedName>
        <fullName evidence="4">CDP-alcohol phosphatidyltransferase family protein</fullName>
    </submittedName>
</protein>
<sequence length="210" mass="22360">MNITALRPRLISKLEPVANFFVRAGFSPNQISYLSLFFGVLCALAFAERYFLAGAFLLLFSAVLDLVDGTVARKKCCQTQFGAVIDWVFDKYVDALALLGVGLSGVAIVSGFAPLPPAADWAVVAVAIFGSMMNTFIKPVVYAEVGFSDRVGGKIHDPLEGVGFFGRPETLIVLILGAATGYAGVAVIIIAVCSNLSAIQRIIYLSRSLS</sequence>
<feature type="transmembrane region" description="Helical" evidence="3">
    <location>
        <begin position="31"/>
        <end position="47"/>
    </location>
</feature>
<evidence type="ECO:0000256" key="3">
    <source>
        <dbReference type="SAM" id="Phobius"/>
    </source>
</evidence>
<organism evidence="4 5">
    <name type="scientific">Methanofollis tationis</name>
    <dbReference type="NCBI Taxonomy" id="81417"/>
    <lineage>
        <taxon>Archaea</taxon>
        <taxon>Methanobacteriati</taxon>
        <taxon>Methanobacteriota</taxon>
        <taxon>Stenosarchaea group</taxon>
        <taxon>Methanomicrobia</taxon>
        <taxon>Methanomicrobiales</taxon>
        <taxon>Methanomicrobiaceae</taxon>
        <taxon>Methanofollis</taxon>
    </lineage>
</organism>